<accession>A0A1H3X2M7</accession>
<evidence type="ECO:0000313" key="3">
    <source>
        <dbReference type="Proteomes" id="UP000199041"/>
    </source>
</evidence>
<evidence type="ECO:0008006" key="4">
    <source>
        <dbReference type="Google" id="ProtNLM"/>
    </source>
</evidence>
<dbReference type="AlphaFoldDB" id="A0A1H3X2M7"/>
<feature type="signal peptide" evidence="1">
    <location>
        <begin position="1"/>
        <end position="32"/>
    </location>
</feature>
<gene>
    <name evidence="2" type="ORF">SAMN05192529_104128</name>
</gene>
<dbReference type="Pfam" id="PF12875">
    <property type="entry name" value="DUF3826"/>
    <property type="match status" value="1"/>
</dbReference>
<dbReference type="Proteomes" id="UP000199041">
    <property type="component" value="Unassembled WGS sequence"/>
</dbReference>
<dbReference type="InterPro" id="IPR024284">
    <property type="entry name" value="DUF3826"/>
</dbReference>
<reference evidence="2 3" key="1">
    <citation type="submission" date="2016-10" db="EMBL/GenBank/DDBJ databases">
        <authorList>
            <person name="de Groot N.N."/>
        </authorList>
    </citation>
    <scope>NUCLEOTIDE SEQUENCE [LARGE SCALE GENOMIC DNA]</scope>
    <source>
        <strain evidence="2 3">Vu-144</strain>
    </source>
</reference>
<proteinExistence type="predicted"/>
<organism evidence="2 3">
    <name type="scientific">Arachidicoccus rhizosphaerae</name>
    <dbReference type="NCBI Taxonomy" id="551991"/>
    <lineage>
        <taxon>Bacteria</taxon>
        <taxon>Pseudomonadati</taxon>
        <taxon>Bacteroidota</taxon>
        <taxon>Chitinophagia</taxon>
        <taxon>Chitinophagales</taxon>
        <taxon>Chitinophagaceae</taxon>
        <taxon>Arachidicoccus</taxon>
    </lineage>
</organism>
<dbReference type="OrthoDB" id="1345252at2"/>
<evidence type="ECO:0000256" key="1">
    <source>
        <dbReference type="SAM" id="SignalP"/>
    </source>
</evidence>
<dbReference type="EMBL" id="FNQY01000004">
    <property type="protein sequence ID" value="SDZ92884.1"/>
    <property type="molecule type" value="Genomic_DNA"/>
</dbReference>
<evidence type="ECO:0000313" key="2">
    <source>
        <dbReference type="EMBL" id="SDZ92884.1"/>
    </source>
</evidence>
<name>A0A1H3X2M7_9BACT</name>
<keyword evidence="1" id="KW-0732">Signal</keyword>
<keyword evidence="3" id="KW-1185">Reference proteome</keyword>
<protein>
    <recommendedName>
        <fullName evidence="4">DUF3826 domain-containing protein</fullName>
    </recommendedName>
</protein>
<dbReference type="STRING" id="551991.SAMN05192529_104128"/>
<sequence>MNKKNNLSFTCKGLFAAFLLFGLLTHTNTLYAQDGLDQEDVQKIHQKAAKWVDAIHLTEQHTIDKVTGFVINHLSAVYSWNKTHDFTEVPAGINPRTGERLTELDRKMIVQSSMPENVHQDLMDSLKRYLNEQQVEEILDGYTVGKVAFTLKGYQAIVPGLTQTETAVILKNLKLAREQAIDYKSMKAISAIFEIYKTKNEKYLNENGRNWHQLFKNYVNKVQAEKAAKQKR</sequence>
<feature type="chain" id="PRO_5011788206" description="DUF3826 domain-containing protein" evidence="1">
    <location>
        <begin position="33"/>
        <end position="232"/>
    </location>
</feature>
<dbReference type="RefSeq" id="WP_091394637.1">
    <property type="nucleotide sequence ID" value="NZ_FNQY01000004.1"/>
</dbReference>